<sequence length="558" mass="62330">MIESTDFVLLKAFFGDIPFWVDSPNAAIAIGIGAAIFFILMGTFLKRPKPPQVASGFPENQDQKSAKQMKGTRAMPDVLAYDASGASVSLKDVRNAAAQPPQPIRIVKQDDQWPDPTQEEIDAFFEEHAVSSIYLVRQWPNEDEAPTSYLGGFPTLPESISWPRNRRTGLPLHFLAQINFDEMPELFDGPEFPEEGTLFFFGDISEQMHWKDTCAMQEDTRVLYTDEDIRDLKETMPPSDLPDIGHEDDKASGGFAEKDKKSFVKWPVKGHVVDTIPSDWSRSREQVSPKLISGAQDLAARQITALIVDAPESPGAKSLIKITKASANARRPLLGEETDEEIEFVPEGLGGQFPYNGKVAKIVLRTFLTEAESKYESLMLRRDSYSKGKRGKKTPELAYLEGYMPTTRGLLNGLKAIDVYDALPPKLMEAFELWLQVEVKSGFIDGWTMTERLHIALRHAARLAVSDEKLRASLPDGFMDHFRRDLQPSINDGEHMIGGPKSFKTAPTSGEGVKLLQLDSDYAVDFMFSDYGIADFWIEEEDLEALRFENAYGATASA</sequence>
<comment type="caution">
    <text evidence="2">The sequence shown here is derived from an EMBL/GenBank/DDBJ whole genome shotgun (WGS) entry which is preliminary data.</text>
</comment>
<name>A0ABX2IRR1_9RHOB</name>
<evidence type="ECO:0000313" key="2">
    <source>
        <dbReference type="EMBL" id="NSX55215.1"/>
    </source>
</evidence>
<dbReference type="Pfam" id="PF09234">
    <property type="entry name" value="DUF1963"/>
    <property type="match status" value="2"/>
</dbReference>
<evidence type="ECO:0000256" key="1">
    <source>
        <dbReference type="SAM" id="Phobius"/>
    </source>
</evidence>
<dbReference type="InterPro" id="IPR015315">
    <property type="entry name" value="DUF1963"/>
</dbReference>
<dbReference type="Proteomes" id="UP000777935">
    <property type="component" value="Unassembled WGS sequence"/>
</dbReference>
<proteinExistence type="predicted"/>
<organism evidence="2 3">
    <name type="scientific">Parasulfitobacter algicola</name>
    <dbReference type="NCBI Taxonomy" id="2614809"/>
    <lineage>
        <taxon>Bacteria</taxon>
        <taxon>Pseudomonadati</taxon>
        <taxon>Pseudomonadota</taxon>
        <taxon>Alphaproteobacteria</taxon>
        <taxon>Rhodobacterales</taxon>
        <taxon>Roseobacteraceae</taxon>
        <taxon>Parasulfitobacter</taxon>
    </lineage>
</organism>
<dbReference type="RefSeq" id="WP_174138051.1">
    <property type="nucleotide sequence ID" value="NZ_JABUFE010000005.1"/>
</dbReference>
<keyword evidence="1" id="KW-0472">Membrane</keyword>
<dbReference type="PANTHER" id="PTHR36436:SF6">
    <property type="entry name" value="SLL5081 PROTEIN"/>
    <property type="match status" value="1"/>
</dbReference>
<dbReference type="InterPro" id="IPR035948">
    <property type="entry name" value="YwqG-like_sf"/>
</dbReference>
<dbReference type="SUPFAM" id="SSF103032">
    <property type="entry name" value="Hypothetical protein YwqG"/>
    <property type="match status" value="2"/>
</dbReference>
<protein>
    <submittedName>
        <fullName evidence="2">DUF1963 domain-containing protein</fullName>
    </submittedName>
</protein>
<keyword evidence="1" id="KW-1133">Transmembrane helix</keyword>
<dbReference type="Gene3D" id="2.30.320.10">
    <property type="entry name" value="YwqG-like"/>
    <property type="match status" value="2"/>
</dbReference>
<reference evidence="2 3" key="1">
    <citation type="submission" date="2020-06" db="EMBL/GenBank/DDBJ databases">
        <title>Sulfitobacter algicola sp. nov., isolated from green algae.</title>
        <authorList>
            <person name="Wang C."/>
        </authorList>
    </citation>
    <scope>NUCLEOTIDE SEQUENCE [LARGE SCALE GENOMIC DNA]</scope>
    <source>
        <strain evidence="2 3">1151</strain>
    </source>
</reference>
<dbReference type="EMBL" id="JABUFE010000005">
    <property type="protein sequence ID" value="NSX55215.1"/>
    <property type="molecule type" value="Genomic_DNA"/>
</dbReference>
<accession>A0ABX2IRR1</accession>
<keyword evidence="1" id="KW-0812">Transmembrane</keyword>
<gene>
    <name evidence="2" type="ORF">HRQ87_10410</name>
</gene>
<evidence type="ECO:0000313" key="3">
    <source>
        <dbReference type="Proteomes" id="UP000777935"/>
    </source>
</evidence>
<keyword evidence="3" id="KW-1185">Reference proteome</keyword>
<dbReference type="PANTHER" id="PTHR36436">
    <property type="entry name" value="SLL5081 PROTEIN"/>
    <property type="match status" value="1"/>
</dbReference>
<feature type="transmembrane region" description="Helical" evidence="1">
    <location>
        <begin position="26"/>
        <end position="45"/>
    </location>
</feature>